<sequence>MSKHRAEKEISRPPASQPLRSPSVGSGETERGGKVDACMDNVTARGFAAKMARQIGDEEWRKGNTKYAFEAWEASDITPAELYEIAERLAKSLELFTAAERGYRATAAKVLGWEESRLLNDYIAKDRRVYTSNFFRQAIVACLKLIKRMAA</sequence>
<dbReference type="STRING" id="1802362.A2806_04185"/>
<dbReference type="EMBL" id="MHSS01000002">
    <property type="protein sequence ID" value="OHA48864.1"/>
    <property type="molecule type" value="Genomic_DNA"/>
</dbReference>
<feature type="compositionally biased region" description="Basic and acidic residues" evidence="1">
    <location>
        <begin position="1"/>
        <end position="11"/>
    </location>
</feature>
<comment type="caution">
    <text evidence="2">The sequence shown here is derived from an EMBL/GenBank/DDBJ whole genome shotgun (WGS) entry which is preliminary data.</text>
</comment>
<dbReference type="AlphaFoldDB" id="A0A1G2PKK7"/>
<evidence type="ECO:0000313" key="3">
    <source>
        <dbReference type="Proteomes" id="UP000177629"/>
    </source>
</evidence>
<gene>
    <name evidence="2" type="ORF">A2806_04185</name>
</gene>
<accession>A0A1G2PKK7</accession>
<feature type="region of interest" description="Disordered" evidence="1">
    <location>
        <begin position="1"/>
        <end position="35"/>
    </location>
</feature>
<proteinExistence type="predicted"/>
<reference evidence="2 3" key="1">
    <citation type="journal article" date="2016" name="Nat. Commun.">
        <title>Thousands of microbial genomes shed light on interconnected biogeochemical processes in an aquifer system.</title>
        <authorList>
            <person name="Anantharaman K."/>
            <person name="Brown C.T."/>
            <person name="Hug L.A."/>
            <person name="Sharon I."/>
            <person name="Castelle C.J."/>
            <person name="Probst A.J."/>
            <person name="Thomas B.C."/>
            <person name="Singh A."/>
            <person name="Wilkins M.J."/>
            <person name="Karaoz U."/>
            <person name="Brodie E.L."/>
            <person name="Williams K.H."/>
            <person name="Hubbard S.S."/>
            <person name="Banfield J.F."/>
        </authorList>
    </citation>
    <scope>NUCLEOTIDE SEQUENCE [LARGE SCALE GENOMIC DNA]</scope>
</reference>
<protein>
    <submittedName>
        <fullName evidence="2">Uncharacterized protein</fullName>
    </submittedName>
</protein>
<evidence type="ECO:0000313" key="2">
    <source>
        <dbReference type="EMBL" id="OHA48864.1"/>
    </source>
</evidence>
<dbReference type="Proteomes" id="UP000177629">
    <property type="component" value="Unassembled WGS sequence"/>
</dbReference>
<name>A0A1G2PKK7_9BACT</name>
<evidence type="ECO:0000256" key="1">
    <source>
        <dbReference type="SAM" id="MobiDB-lite"/>
    </source>
</evidence>
<organism evidence="2 3">
    <name type="scientific">Candidatus Terrybacteria bacterium RIFCSPHIGHO2_01_FULL_48_17</name>
    <dbReference type="NCBI Taxonomy" id="1802362"/>
    <lineage>
        <taxon>Bacteria</taxon>
        <taxon>Candidatus Terryibacteriota</taxon>
    </lineage>
</organism>